<dbReference type="Proteomes" id="UP001187346">
    <property type="component" value="Unassembled WGS sequence"/>
</dbReference>
<keyword evidence="2" id="KW-1185">Reference proteome</keyword>
<dbReference type="RefSeq" id="WP_317773999.1">
    <property type="nucleotide sequence ID" value="NZ_JAWMAJ010000129.1"/>
</dbReference>
<dbReference type="EMBL" id="JAWMAJ010000129">
    <property type="protein sequence ID" value="MDV7220406.1"/>
    <property type="molecule type" value="Genomic_DNA"/>
</dbReference>
<organism evidence="1 2">
    <name type="scientific">Streptomyces prunicolor</name>
    <dbReference type="NCBI Taxonomy" id="67348"/>
    <lineage>
        <taxon>Bacteria</taxon>
        <taxon>Bacillati</taxon>
        <taxon>Actinomycetota</taxon>
        <taxon>Actinomycetes</taxon>
        <taxon>Kitasatosporales</taxon>
        <taxon>Streptomycetaceae</taxon>
        <taxon>Streptomyces</taxon>
    </lineage>
</organism>
<accession>A0ABU4FIH2</accession>
<evidence type="ECO:0000313" key="2">
    <source>
        <dbReference type="Proteomes" id="UP001187346"/>
    </source>
</evidence>
<protein>
    <submittedName>
        <fullName evidence="1">Uncharacterized protein</fullName>
    </submittedName>
</protein>
<reference evidence="1 2" key="1">
    <citation type="submission" date="2023-10" db="EMBL/GenBank/DDBJ databases">
        <title>Characterization of rhizosphere-enriched actinobacteria from wheat plants lab-grown on chernevaya soil.</title>
        <authorList>
            <person name="Tikhonova E.N."/>
            <person name="Konopkin A."/>
            <person name="Kravchenko I.K."/>
        </authorList>
    </citation>
    <scope>NUCLEOTIDE SEQUENCE [LARGE SCALE GENOMIC DNA]</scope>
    <source>
        <strain evidence="1 2">RR29</strain>
    </source>
</reference>
<name>A0ABU4FIH2_9ACTN</name>
<gene>
    <name evidence="1" type="ORF">R5A26_31125</name>
</gene>
<evidence type="ECO:0000313" key="1">
    <source>
        <dbReference type="EMBL" id="MDV7220406.1"/>
    </source>
</evidence>
<comment type="caution">
    <text evidence="1">The sequence shown here is derived from an EMBL/GenBank/DDBJ whole genome shotgun (WGS) entry which is preliminary data.</text>
</comment>
<proteinExistence type="predicted"/>
<sequence>MFGADLLTPDPAATGLQRLKPEALRRPCGPESLWDASPLGARSADISKPISPQNMKNLAFIRLLHRQGIEQSLLPEPLSFTSVLTFHDAVELFLIVTAEYLGAVLKDRDPFIKRFFEGLHPTNFPGGVELQGQYGIKRLNDHRNGFKHTAGFPGPNAIADAKADTAHFFLENTPRVFDFAFDDIDLAEVVQHDQTRAHLKAAAQFNSQGSLLEAMGTLAVAFEDLMNDQIKDEHAPRGRSAYSFGERMPSNPIREDRVGATLYQPDHASRRGVPARGAESLAREYTRTRDVTRALQEGMRLLALGVDFHQYQRFSRLTPGVGYYGNSTAPSFSAEPGYAPNQEEFDFCRQFVITVALRLTEISARAVPPSWR</sequence>